<dbReference type="Proteomes" id="UP001165079">
    <property type="component" value="Unassembled WGS sequence"/>
</dbReference>
<feature type="transmembrane region" description="Helical" evidence="1">
    <location>
        <begin position="12"/>
        <end position="37"/>
    </location>
</feature>
<comment type="caution">
    <text evidence="2">The sequence shown here is derived from an EMBL/GenBank/DDBJ whole genome shotgun (WGS) entry which is preliminary data.</text>
</comment>
<keyword evidence="1" id="KW-1133">Transmembrane helix</keyword>
<sequence>MTAATTSRRPRALTVAAFAQFAIALAFLSIPLLGLVFGGDVQAAARAEVARQGQDPAVLAEHGLAFGETGKALIVPVAVAALLTLTGSLTLAAKRAGRVLAWIVLPLVALGNIAIMASNAAVVETLGKVFADSGDARLAALDARGLVDAAFAAYPAWLPALEVARAVVIFGGVLVGLVAISARGARVAFGRGRKGA</sequence>
<evidence type="ECO:0000313" key="3">
    <source>
        <dbReference type="Proteomes" id="UP001165079"/>
    </source>
</evidence>
<dbReference type="EMBL" id="BSTX01000005">
    <property type="protein sequence ID" value="GLZ81339.1"/>
    <property type="molecule type" value="Genomic_DNA"/>
</dbReference>
<feature type="transmembrane region" description="Helical" evidence="1">
    <location>
        <begin position="99"/>
        <end position="122"/>
    </location>
</feature>
<keyword evidence="1" id="KW-0812">Transmembrane</keyword>
<keyword evidence="1" id="KW-0472">Membrane</keyword>
<feature type="transmembrane region" description="Helical" evidence="1">
    <location>
        <begin position="73"/>
        <end position="92"/>
    </location>
</feature>
<organism evidence="2 3">
    <name type="scientific">Actinorhabdospora filicis</name>
    <dbReference type="NCBI Taxonomy" id="1785913"/>
    <lineage>
        <taxon>Bacteria</taxon>
        <taxon>Bacillati</taxon>
        <taxon>Actinomycetota</taxon>
        <taxon>Actinomycetes</taxon>
        <taxon>Micromonosporales</taxon>
        <taxon>Micromonosporaceae</taxon>
        <taxon>Actinorhabdospora</taxon>
    </lineage>
</organism>
<gene>
    <name evidence="2" type="ORF">Afil01_61460</name>
</gene>
<keyword evidence="3" id="KW-1185">Reference proteome</keyword>
<dbReference type="AlphaFoldDB" id="A0A9W6SSU8"/>
<evidence type="ECO:0000313" key="2">
    <source>
        <dbReference type="EMBL" id="GLZ81339.1"/>
    </source>
</evidence>
<evidence type="ECO:0000256" key="1">
    <source>
        <dbReference type="SAM" id="Phobius"/>
    </source>
</evidence>
<accession>A0A9W6SSU8</accession>
<reference evidence="2" key="1">
    <citation type="submission" date="2023-03" db="EMBL/GenBank/DDBJ databases">
        <title>Actinorhabdospora filicis NBRC 111898.</title>
        <authorList>
            <person name="Ichikawa N."/>
            <person name="Sato H."/>
            <person name="Tonouchi N."/>
        </authorList>
    </citation>
    <scope>NUCLEOTIDE SEQUENCE</scope>
    <source>
        <strain evidence="2">NBRC 111898</strain>
    </source>
</reference>
<feature type="transmembrane region" description="Helical" evidence="1">
    <location>
        <begin position="163"/>
        <end position="185"/>
    </location>
</feature>
<protein>
    <submittedName>
        <fullName evidence="2">Uncharacterized protein</fullName>
    </submittedName>
</protein>
<name>A0A9W6SSU8_9ACTN</name>
<proteinExistence type="predicted"/>